<keyword evidence="3 6" id="KW-0812">Transmembrane</keyword>
<name>A0ABN6NBB9_9BACT</name>
<sequence>MPEATTPAIEPPLAHHFVSMRQQTEAARLGMWLFLVSEVLLFTGLFTAYAVYRFLYPTVFEEASRKGVELWAGTTNTFVLITSSLTVALGYHFAKEGRGKLAAALLAVSLALGFVFLGIKAIEYTNHFHEGQLPGKFYHFAEVQGPGASMFFTLYFIMTGLHGAHVVVGMTVLAIMAVRAWREEFGPVHFAPIELAGLYWHLVDLIWIFLYPLLYLI</sequence>
<evidence type="ECO:0000313" key="10">
    <source>
        <dbReference type="Proteomes" id="UP001162734"/>
    </source>
</evidence>
<dbReference type="CDD" id="cd02862">
    <property type="entry name" value="NorE_like"/>
    <property type="match status" value="1"/>
</dbReference>
<evidence type="ECO:0000256" key="3">
    <source>
        <dbReference type="ARBA" id="ARBA00022692"/>
    </source>
</evidence>
<comment type="subcellular location">
    <subcellularLocation>
        <location evidence="6">Cell membrane</location>
        <topology evidence="6">Multi-pass membrane protein</topology>
    </subcellularLocation>
    <subcellularLocation>
        <location evidence="1">Membrane</location>
        <topology evidence="1">Multi-pass membrane protein</topology>
    </subcellularLocation>
</comment>
<feature type="transmembrane region" description="Helical" evidence="7">
    <location>
        <begin position="198"/>
        <end position="216"/>
    </location>
</feature>
<dbReference type="PROSITE" id="PS50253">
    <property type="entry name" value="COX3"/>
    <property type="match status" value="1"/>
</dbReference>
<dbReference type="Pfam" id="PF00510">
    <property type="entry name" value="COX3"/>
    <property type="match status" value="1"/>
</dbReference>
<keyword evidence="5 7" id="KW-0472">Membrane</keyword>
<reference evidence="10" key="1">
    <citation type="journal article" date="2022" name="Int. J. Syst. Evol. Microbiol.">
        <title>Anaeromyxobacter oryzae sp. nov., Anaeromyxobacter diazotrophicus sp. nov. and Anaeromyxobacter paludicola sp. nov., isolated from paddy soils.</title>
        <authorList>
            <person name="Itoh H."/>
            <person name="Xu Z."/>
            <person name="Mise K."/>
            <person name="Masuda Y."/>
            <person name="Ushijima N."/>
            <person name="Hayakawa C."/>
            <person name="Shiratori Y."/>
            <person name="Senoo K."/>
        </authorList>
    </citation>
    <scope>NUCLEOTIDE SEQUENCE [LARGE SCALE GENOMIC DNA]</scope>
    <source>
        <strain evidence="10">Red630</strain>
    </source>
</reference>
<evidence type="ECO:0000256" key="5">
    <source>
        <dbReference type="ARBA" id="ARBA00023136"/>
    </source>
</evidence>
<evidence type="ECO:0000256" key="6">
    <source>
        <dbReference type="RuleBase" id="RU003376"/>
    </source>
</evidence>
<feature type="domain" description="Heme-copper oxidase subunit III family profile" evidence="8">
    <location>
        <begin position="1"/>
        <end position="217"/>
    </location>
</feature>
<evidence type="ECO:0000259" key="8">
    <source>
        <dbReference type="PROSITE" id="PS50253"/>
    </source>
</evidence>
<gene>
    <name evidence="9" type="ORF">AMPC_36390</name>
</gene>
<dbReference type="Proteomes" id="UP001162734">
    <property type="component" value="Chromosome"/>
</dbReference>
<comment type="similarity">
    <text evidence="2 6">Belongs to the cytochrome c oxidase subunit 3 family.</text>
</comment>
<evidence type="ECO:0000256" key="2">
    <source>
        <dbReference type="ARBA" id="ARBA00010581"/>
    </source>
</evidence>
<keyword evidence="10" id="KW-1185">Reference proteome</keyword>
<dbReference type="PANTHER" id="PTHR11403">
    <property type="entry name" value="CYTOCHROME C OXIDASE SUBUNIT III"/>
    <property type="match status" value="1"/>
</dbReference>
<feature type="transmembrane region" description="Helical" evidence="7">
    <location>
        <begin position="29"/>
        <end position="51"/>
    </location>
</feature>
<evidence type="ECO:0000256" key="7">
    <source>
        <dbReference type="SAM" id="Phobius"/>
    </source>
</evidence>
<evidence type="ECO:0000313" key="9">
    <source>
        <dbReference type="EMBL" id="BDG10526.1"/>
    </source>
</evidence>
<dbReference type="InterPro" id="IPR000298">
    <property type="entry name" value="Cyt_c_oxidase-like_su3"/>
</dbReference>
<dbReference type="Gene3D" id="1.20.120.80">
    <property type="entry name" value="Cytochrome c oxidase, subunit III, four-helix bundle"/>
    <property type="match status" value="1"/>
</dbReference>
<keyword evidence="4 7" id="KW-1133">Transmembrane helix</keyword>
<dbReference type="RefSeq" id="WP_248343035.1">
    <property type="nucleotide sequence ID" value="NZ_AP025592.1"/>
</dbReference>
<evidence type="ECO:0000256" key="4">
    <source>
        <dbReference type="ARBA" id="ARBA00022989"/>
    </source>
</evidence>
<feature type="transmembrane region" description="Helical" evidence="7">
    <location>
        <begin position="154"/>
        <end position="178"/>
    </location>
</feature>
<dbReference type="InterPro" id="IPR024791">
    <property type="entry name" value="Cyt_c/ubiquinol_Oxase_su3"/>
</dbReference>
<feature type="transmembrane region" description="Helical" evidence="7">
    <location>
        <begin position="71"/>
        <end position="94"/>
    </location>
</feature>
<feature type="transmembrane region" description="Helical" evidence="7">
    <location>
        <begin position="101"/>
        <end position="122"/>
    </location>
</feature>
<dbReference type="InterPro" id="IPR013833">
    <property type="entry name" value="Cyt_c_oxidase_su3_a-hlx"/>
</dbReference>
<proteinExistence type="inferred from homology"/>
<organism evidence="9 10">
    <name type="scientific">Anaeromyxobacter paludicola</name>
    <dbReference type="NCBI Taxonomy" id="2918171"/>
    <lineage>
        <taxon>Bacteria</taxon>
        <taxon>Pseudomonadati</taxon>
        <taxon>Myxococcota</taxon>
        <taxon>Myxococcia</taxon>
        <taxon>Myxococcales</taxon>
        <taxon>Cystobacterineae</taxon>
        <taxon>Anaeromyxobacteraceae</taxon>
        <taxon>Anaeromyxobacter</taxon>
    </lineage>
</organism>
<dbReference type="InterPro" id="IPR035973">
    <property type="entry name" value="Cyt_c_oxidase_su3-like_sf"/>
</dbReference>
<protein>
    <submittedName>
        <fullName evidence="9">Cytochrome c oxidase subunit III</fullName>
    </submittedName>
</protein>
<dbReference type="SUPFAM" id="SSF81452">
    <property type="entry name" value="Cytochrome c oxidase subunit III-like"/>
    <property type="match status" value="1"/>
</dbReference>
<dbReference type="EMBL" id="AP025592">
    <property type="protein sequence ID" value="BDG10526.1"/>
    <property type="molecule type" value="Genomic_DNA"/>
</dbReference>
<dbReference type="PANTHER" id="PTHR11403:SF6">
    <property type="entry name" value="NITRIC OXIDE REDUCTASE SUBUNIT E"/>
    <property type="match status" value="1"/>
</dbReference>
<evidence type="ECO:0000256" key="1">
    <source>
        <dbReference type="ARBA" id="ARBA00004141"/>
    </source>
</evidence>
<accession>A0ABN6NBB9</accession>